<name>A0A285ZZ47_9SPHI</name>
<dbReference type="OrthoDB" id="5431540at2"/>
<keyword evidence="3" id="KW-1185">Reference proteome</keyword>
<dbReference type="RefSeq" id="WP_097131226.1">
    <property type="nucleotide sequence ID" value="NZ_OCMT01000002.1"/>
</dbReference>
<sequence length="179" mass="20990">MKPIKNAILFAVVLLASSFAPHERIYPETIDWDTHFRGNPDPNSNFAAVTSTIWQYGYRSTIRGNTLQLDFNFLGGVDANKSWVKRERIRNKSASKQLLNHEQGHVYINFFLLKKGEYILKNQGYTVQNYKRLVEKTAKDISKFYNDMQKRYDVETKHGSDLEAQQKWNDFFESELKDL</sequence>
<feature type="chain" id="PRO_5012809423" description="DUF922 domain-containing protein" evidence="1">
    <location>
        <begin position="23"/>
        <end position="179"/>
    </location>
</feature>
<proteinExistence type="predicted"/>
<dbReference type="AlphaFoldDB" id="A0A285ZZ47"/>
<dbReference type="Proteomes" id="UP000219281">
    <property type="component" value="Unassembled WGS sequence"/>
</dbReference>
<gene>
    <name evidence="2" type="ORF">SAMN06297358_1884</name>
</gene>
<reference evidence="3" key="1">
    <citation type="submission" date="2017-09" db="EMBL/GenBank/DDBJ databases">
        <authorList>
            <person name="Varghese N."/>
            <person name="Submissions S."/>
        </authorList>
    </citation>
    <scope>NUCLEOTIDE SEQUENCE [LARGE SCALE GENOMIC DNA]</scope>
    <source>
        <strain evidence="3">CGMCC 1.12803</strain>
    </source>
</reference>
<organism evidence="2 3">
    <name type="scientific">Pedobacter xixiisoli</name>
    <dbReference type="NCBI Taxonomy" id="1476464"/>
    <lineage>
        <taxon>Bacteria</taxon>
        <taxon>Pseudomonadati</taxon>
        <taxon>Bacteroidota</taxon>
        <taxon>Sphingobacteriia</taxon>
        <taxon>Sphingobacteriales</taxon>
        <taxon>Sphingobacteriaceae</taxon>
        <taxon>Pedobacter</taxon>
    </lineage>
</organism>
<keyword evidence="1" id="KW-0732">Signal</keyword>
<evidence type="ECO:0000313" key="2">
    <source>
        <dbReference type="EMBL" id="SOD14920.1"/>
    </source>
</evidence>
<dbReference type="InterPro" id="IPR010321">
    <property type="entry name" value="DUF922"/>
</dbReference>
<evidence type="ECO:0000313" key="3">
    <source>
        <dbReference type="Proteomes" id="UP000219281"/>
    </source>
</evidence>
<evidence type="ECO:0008006" key="4">
    <source>
        <dbReference type="Google" id="ProtNLM"/>
    </source>
</evidence>
<accession>A0A285ZZ47</accession>
<dbReference type="EMBL" id="OCMT01000002">
    <property type="protein sequence ID" value="SOD14920.1"/>
    <property type="molecule type" value="Genomic_DNA"/>
</dbReference>
<protein>
    <recommendedName>
        <fullName evidence="4">DUF922 domain-containing protein</fullName>
    </recommendedName>
</protein>
<evidence type="ECO:0000256" key="1">
    <source>
        <dbReference type="SAM" id="SignalP"/>
    </source>
</evidence>
<dbReference type="Pfam" id="PF06037">
    <property type="entry name" value="DUF922"/>
    <property type="match status" value="1"/>
</dbReference>
<feature type="signal peptide" evidence="1">
    <location>
        <begin position="1"/>
        <end position="22"/>
    </location>
</feature>